<sequence length="415" mass="44628">MERKDLLAGDSTVMVDFAVVSTATLPDDTGRDAMAMLPPSMERTHEWDKFAVEIWVHGEGDAPVDVQDLRLDLGYRTDLTSATSIQFGRSFEGAGSYTIDDASGSVDQIHGATAGLTLGANERVLFARVFFQAVPQNGDNVLLDRETGSVGPYSLELNTSNLAATNADANVAVSHSPMPEMGLYPVIYDLNDDQRIGMADFADFAKVFGQSVDSPSDGDAWFADFNKSSAVGLVDFSFFVQNFGKDYTDEHIQFPDNYPDAWTLPEDNGNGGGGGVVVGGGDDPNDPGNGTGQDPLPPVFLLDQFQAGIVLPGTMDIFQVVFAGVNWETAVQINRLTGSASISEGANPEDDAEVLLTIVLEDEELYETEIELIFDGELIDTLQEFDQFSGYITAYVSEVMTAVQGMLEDALVSGE</sequence>
<proteinExistence type="predicted"/>
<dbReference type="InterPro" id="IPR036439">
    <property type="entry name" value="Dockerin_dom_sf"/>
</dbReference>
<accession>A0A2S8G5N0</accession>
<dbReference type="Gene3D" id="1.10.1330.10">
    <property type="entry name" value="Dockerin domain"/>
    <property type="match status" value="1"/>
</dbReference>
<evidence type="ECO:0000313" key="3">
    <source>
        <dbReference type="Proteomes" id="UP000238322"/>
    </source>
</evidence>
<evidence type="ECO:0008006" key="4">
    <source>
        <dbReference type="Google" id="ProtNLM"/>
    </source>
</evidence>
<protein>
    <recommendedName>
        <fullName evidence="4">EF-hand domain-containing protein</fullName>
    </recommendedName>
</protein>
<dbReference type="Proteomes" id="UP000238322">
    <property type="component" value="Unassembled WGS sequence"/>
</dbReference>
<evidence type="ECO:0000256" key="1">
    <source>
        <dbReference type="SAM" id="MobiDB-lite"/>
    </source>
</evidence>
<dbReference type="InterPro" id="IPR018247">
    <property type="entry name" value="EF_Hand_1_Ca_BS"/>
</dbReference>
<evidence type="ECO:0000313" key="2">
    <source>
        <dbReference type="EMBL" id="PQO39762.1"/>
    </source>
</evidence>
<dbReference type="AlphaFoldDB" id="A0A2S8G5N0"/>
<comment type="caution">
    <text evidence="2">The sequence shown here is derived from an EMBL/GenBank/DDBJ whole genome shotgun (WGS) entry which is preliminary data.</text>
</comment>
<gene>
    <name evidence="2" type="ORF">C5Y83_03180</name>
</gene>
<feature type="region of interest" description="Disordered" evidence="1">
    <location>
        <begin position="266"/>
        <end position="295"/>
    </location>
</feature>
<dbReference type="EMBL" id="PUHY01000004">
    <property type="protein sequence ID" value="PQO39762.1"/>
    <property type="molecule type" value="Genomic_DNA"/>
</dbReference>
<dbReference type="GO" id="GO:0000272">
    <property type="term" value="P:polysaccharide catabolic process"/>
    <property type="evidence" value="ECO:0007669"/>
    <property type="project" value="InterPro"/>
</dbReference>
<organism evidence="2 3">
    <name type="scientific">Blastopirellula marina</name>
    <dbReference type="NCBI Taxonomy" id="124"/>
    <lineage>
        <taxon>Bacteria</taxon>
        <taxon>Pseudomonadati</taxon>
        <taxon>Planctomycetota</taxon>
        <taxon>Planctomycetia</taxon>
        <taxon>Pirellulales</taxon>
        <taxon>Pirellulaceae</taxon>
        <taxon>Blastopirellula</taxon>
    </lineage>
</organism>
<feature type="compositionally biased region" description="Gly residues" evidence="1">
    <location>
        <begin position="269"/>
        <end position="282"/>
    </location>
</feature>
<name>A0A2S8G5N0_9BACT</name>
<dbReference type="PROSITE" id="PS00018">
    <property type="entry name" value="EF_HAND_1"/>
    <property type="match status" value="1"/>
</dbReference>
<reference evidence="2 3" key="1">
    <citation type="submission" date="2018-02" db="EMBL/GenBank/DDBJ databases">
        <title>Comparative genomes isolates from brazilian mangrove.</title>
        <authorList>
            <person name="Araujo J.E."/>
            <person name="Taketani R.G."/>
            <person name="Silva M.C.P."/>
            <person name="Loureco M.V."/>
            <person name="Andreote F.D."/>
        </authorList>
    </citation>
    <scope>NUCLEOTIDE SEQUENCE [LARGE SCALE GENOMIC DNA]</scope>
    <source>
        <strain evidence="2 3">Hex-1 MGV</strain>
    </source>
</reference>